<accession>A0AAV9VF67</accession>
<feature type="chain" id="PRO_5043855345" evidence="1">
    <location>
        <begin position="21"/>
        <end position="233"/>
    </location>
</feature>
<dbReference type="PANTHER" id="PTHR35567">
    <property type="entry name" value="MALATE DEHYDROGENASE (AFU_ORTHOLOGUE AFUA_2G13800)"/>
    <property type="match status" value="1"/>
</dbReference>
<comment type="caution">
    <text evidence="2">The sequence shown here is derived from an EMBL/GenBank/DDBJ whole genome shotgun (WGS) entry which is preliminary data.</text>
</comment>
<dbReference type="AlphaFoldDB" id="A0AAV9VF67"/>
<gene>
    <name evidence="2" type="ORF">TWF696_001166</name>
</gene>
<evidence type="ECO:0000256" key="1">
    <source>
        <dbReference type="SAM" id="SignalP"/>
    </source>
</evidence>
<keyword evidence="3" id="KW-1185">Reference proteome</keyword>
<dbReference type="PANTHER" id="PTHR35567:SF1">
    <property type="entry name" value="CONSERVED FUNGAL PROTEIN (AFU_ORTHOLOGUE AFUA_1G14230)"/>
    <property type="match status" value="1"/>
</dbReference>
<evidence type="ECO:0000313" key="2">
    <source>
        <dbReference type="EMBL" id="KAK6360047.1"/>
    </source>
</evidence>
<dbReference type="Pfam" id="PF11937">
    <property type="entry name" value="DUF3455"/>
    <property type="match status" value="1"/>
</dbReference>
<keyword evidence="1" id="KW-0732">Signal</keyword>
<protein>
    <submittedName>
        <fullName evidence="2">Uncharacterized protein</fullName>
    </submittedName>
</protein>
<reference evidence="2 3" key="1">
    <citation type="submission" date="2019-10" db="EMBL/GenBank/DDBJ databases">
        <authorList>
            <person name="Palmer J.M."/>
        </authorList>
    </citation>
    <scope>NUCLEOTIDE SEQUENCE [LARGE SCALE GENOMIC DNA]</scope>
    <source>
        <strain evidence="2 3">TWF696</strain>
    </source>
</reference>
<organism evidence="2 3">
    <name type="scientific">Orbilia brochopaga</name>
    <dbReference type="NCBI Taxonomy" id="3140254"/>
    <lineage>
        <taxon>Eukaryota</taxon>
        <taxon>Fungi</taxon>
        <taxon>Dikarya</taxon>
        <taxon>Ascomycota</taxon>
        <taxon>Pezizomycotina</taxon>
        <taxon>Orbiliomycetes</taxon>
        <taxon>Orbiliales</taxon>
        <taxon>Orbiliaceae</taxon>
        <taxon>Orbilia</taxon>
    </lineage>
</organism>
<feature type="signal peptide" evidence="1">
    <location>
        <begin position="1"/>
        <end position="20"/>
    </location>
</feature>
<dbReference type="InterPro" id="IPR021851">
    <property type="entry name" value="DUF3455"/>
</dbReference>
<dbReference type="EMBL" id="JAVHNQ010000001">
    <property type="protein sequence ID" value="KAK6360047.1"/>
    <property type="molecule type" value="Genomic_DNA"/>
</dbReference>
<name>A0AAV9VF67_9PEZI</name>
<proteinExistence type="predicted"/>
<sequence>MRSFLYTASAFLAAATAVLASPTPIGRYVGCDCGRVTLSPEILVDSSNASNALPPPPQGQLLKRVVVGYGTQNYSCSNGQVVPNGAKAVLYDVSCPVSSNSGIEKYLAPVALHTDPNFQSTFVKLCSSILQAQANVGVHDFQGDFATPVFHFSDKKSKFCGAVANKIPAPPGSDSGKKPDNHGAVPWLRLTSKPGMGSTYSTVYRLYTAGGQTPPGPCNGPQVIPYAAMYYFY</sequence>
<dbReference type="Proteomes" id="UP001375240">
    <property type="component" value="Unassembled WGS sequence"/>
</dbReference>
<evidence type="ECO:0000313" key="3">
    <source>
        <dbReference type="Proteomes" id="UP001375240"/>
    </source>
</evidence>